<dbReference type="Proteomes" id="UP001500822">
    <property type="component" value="Unassembled WGS sequence"/>
</dbReference>
<protein>
    <recommendedName>
        <fullName evidence="1">non-specific serine/threonine protein kinase</fullName>
        <ecNumber evidence="1">2.7.11.1</ecNumber>
    </recommendedName>
</protein>
<dbReference type="RefSeq" id="WP_345313836.1">
    <property type="nucleotide sequence ID" value="NZ_BAABIE010000012.1"/>
</dbReference>
<proteinExistence type="predicted"/>
<evidence type="ECO:0000256" key="5">
    <source>
        <dbReference type="ARBA" id="ARBA00022777"/>
    </source>
</evidence>
<keyword evidence="2" id="KW-0723">Serine/threonine-protein kinase</keyword>
<dbReference type="PANTHER" id="PTHR43289">
    <property type="entry name" value="MITOGEN-ACTIVATED PROTEIN KINASE KINASE KINASE 20-RELATED"/>
    <property type="match status" value="1"/>
</dbReference>
<evidence type="ECO:0000256" key="6">
    <source>
        <dbReference type="ARBA" id="ARBA00022840"/>
    </source>
</evidence>
<reference evidence="10" key="1">
    <citation type="journal article" date="2019" name="Int. J. Syst. Evol. Microbiol.">
        <title>The Global Catalogue of Microorganisms (GCM) 10K type strain sequencing project: providing services to taxonomists for standard genome sequencing and annotation.</title>
        <authorList>
            <consortium name="The Broad Institute Genomics Platform"/>
            <consortium name="The Broad Institute Genome Sequencing Center for Infectious Disease"/>
            <person name="Wu L."/>
            <person name="Ma J."/>
        </authorList>
    </citation>
    <scope>NUCLEOTIDE SEQUENCE [LARGE SCALE GENOMIC DNA]</scope>
    <source>
        <strain evidence="10">JCM 18077</strain>
    </source>
</reference>
<dbReference type="EC" id="2.7.11.1" evidence="1"/>
<dbReference type="Gene3D" id="2.130.10.10">
    <property type="entry name" value="YVTN repeat-like/Quinoprotein amine dehydrogenase"/>
    <property type="match status" value="1"/>
</dbReference>
<dbReference type="EMBL" id="BAABIE010000012">
    <property type="protein sequence ID" value="GAA4753487.1"/>
    <property type="molecule type" value="Genomic_DNA"/>
</dbReference>
<keyword evidence="10" id="KW-1185">Reference proteome</keyword>
<accession>A0ABP8ZDA0</accession>
<evidence type="ECO:0000256" key="1">
    <source>
        <dbReference type="ARBA" id="ARBA00012513"/>
    </source>
</evidence>
<dbReference type="PROSITE" id="PS50011">
    <property type="entry name" value="PROTEIN_KINASE_DOM"/>
    <property type="match status" value="1"/>
</dbReference>
<dbReference type="InterPro" id="IPR011047">
    <property type="entry name" value="Quinoprotein_ADH-like_sf"/>
</dbReference>
<dbReference type="SMART" id="SM00220">
    <property type="entry name" value="S_TKc"/>
    <property type="match status" value="1"/>
</dbReference>
<dbReference type="Gene3D" id="3.30.200.20">
    <property type="entry name" value="Phosphorylase Kinase, domain 1"/>
    <property type="match status" value="1"/>
</dbReference>
<feature type="compositionally biased region" description="Pro residues" evidence="7">
    <location>
        <begin position="322"/>
        <end position="340"/>
    </location>
</feature>
<name>A0ABP8ZDA0_9ACTN</name>
<keyword evidence="3" id="KW-0808">Transferase</keyword>
<dbReference type="CDD" id="cd14014">
    <property type="entry name" value="STKc_PknB_like"/>
    <property type="match status" value="1"/>
</dbReference>
<keyword evidence="5" id="KW-0418">Kinase</keyword>
<dbReference type="SUPFAM" id="SSF56112">
    <property type="entry name" value="Protein kinase-like (PK-like)"/>
    <property type="match status" value="1"/>
</dbReference>
<sequence>MSTLEPGQIFAGYTIESLLGAGGMGEVYIARHPRLPRSDALKILSAPLADDDAFRRRFEREADVVAGLSHPHIVKVLDRGEHDGRLWIAYERIHGTDLAAHTGHGPLDPMTVGRTITEIASALDEAATHGLVHRDVKPANILIDQHDRALLTDFGIAHLTAEANELTGTGMTIGTVTYASPEQLLGQPVDARADQYSLAATAYTLLTGTPPFTSTNAASLIMAHIQQPPPRASTIAPALSPDVDTVLATALAKNPADRYPDSRTFATALTAALNTTPPTDVVAAATDQPTTTTPVDQATTHLNTPAPAPAAYVATQAGPGAIPGPPGPGGPAGPPAPPTAPTAKKSRKPAIIIGSVVGIAILVFGLLAAMQPWNSDNPGATRPGVTVSPNAADLPRNSATPDMASLATKPEDPKWVFDVPGKLTERSSVTPAGGNEKLVMISVNRDRTNTLYLLDADTGKVVRTVPVTGIENPYVHDCKNFTDPNKLICPMDTRNAYATIDLGTGAITPVPVSGDPKVVVSGNTALFLTENSITAISNTGRRLWGTPHFNELVERLPQGSPVVPVATETTLTLHDATTGKAVYTYDAIKALGPGHTSRVTWQPYADGFLIVTPGESLNDNLVEIYDAAGTKTATVENGWLPVAYDAAEGHAVVSPLPVLTNKHTNQVASVDPETGRPVVTVQLPAVATEVLGAVGTKVAVEYVSAELSLPGQTKMSQVWFDVYDGAGGTFTTHYPPRLLGTDGKRLLIEESDDFSVYETNDYSPLEAVNSQPLWEVKSTGSQDEPFVIGGKLYVANRRML</sequence>
<dbReference type="PROSITE" id="PS00108">
    <property type="entry name" value="PROTEIN_KINASE_ST"/>
    <property type="match status" value="1"/>
</dbReference>
<feature type="domain" description="Protein kinase" evidence="8">
    <location>
        <begin position="13"/>
        <end position="273"/>
    </location>
</feature>
<keyword evidence="4" id="KW-0547">Nucleotide-binding</keyword>
<gene>
    <name evidence="9" type="ORF">GCM10023217_26150</name>
</gene>
<dbReference type="InterPro" id="IPR015943">
    <property type="entry name" value="WD40/YVTN_repeat-like_dom_sf"/>
</dbReference>
<evidence type="ECO:0000256" key="4">
    <source>
        <dbReference type="ARBA" id="ARBA00022741"/>
    </source>
</evidence>
<dbReference type="InterPro" id="IPR000719">
    <property type="entry name" value="Prot_kinase_dom"/>
</dbReference>
<organism evidence="9 10">
    <name type="scientific">Gordonia alkaliphila</name>
    <dbReference type="NCBI Taxonomy" id="1053547"/>
    <lineage>
        <taxon>Bacteria</taxon>
        <taxon>Bacillati</taxon>
        <taxon>Actinomycetota</taxon>
        <taxon>Actinomycetes</taxon>
        <taxon>Mycobacteriales</taxon>
        <taxon>Gordoniaceae</taxon>
        <taxon>Gordonia</taxon>
    </lineage>
</organism>
<evidence type="ECO:0000313" key="10">
    <source>
        <dbReference type="Proteomes" id="UP001500822"/>
    </source>
</evidence>
<keyword evidence="6" id="KW-0067">ATP-binding</keyword>
<comment type="caution">
    <text evidence="9">The sequence shown here is derived from an EMBL/GenBank/DDBJ whole genome shotgun (WGS) entry which is preliminary data.</text>
</comment>
<dbReference type="InterPro" id="IPR008271">
    <property type="entry name" value="Ser/Thr_kinase_AS"/>
</dbReference>
<evidence type="ECO:0000256" key="3">
    <source>
        <dbReference type="ARBA" id="ARBA00022679"/>
    </source>
</evidence>
<feature type="region of interest" description="Disordered" evidence="7">
    <location>
        <begin position="315"/>
        <end position="345"/>
    </location>
</feature>
<dbReference type="Gene3D" id="1.10.510.10">
    <property type="entry name" value="Transferase(Phosphotransferase) domain 1"/>
    <property type="match status" value="1"/>
</dbReference>
<dbReference type="InterPro" id="IPR011009">
    <property type="entry name" value="Kinase-like_dom_sf"/>
</dbReference>
<evidence type="ECO:0000259" key="8">
    <source>
        <dbReference type="PROSITE" id="PS50011"/>
    </source>
</evidence>
<evidence type="ECO:0000256" key="2">
    <source>
        <dbReference type="ARBA" id="ARBA00022527"/>
    </source>
</evidence>
<feature type="region of interest" description="Disordered" evidence="7">
    <location>
        <begin position="379"/>
        <end position="408"/>
    </location>
</feature>
<evidence type="ECO:0000256" key="7">
    <source>
        <dbReference type="SAM" id="MobiDB-lite"/>
    </source>
</evidence>
<evidence type="ECO:0000313" key="9">
    <source>
        <dbReference type="EMBL" id="GAA4753487.1"/>
    </source>
</evidence>
<dbReference type="SUPFAM" id="SSF50998">
    <property type="entry name" value="Quinoprotein alcohol dehydrogenase-like"/>
    <property type="match status" value="1"/>
</dbReference>
<dbReference type="PANTHER" id="PTHR43289:SF6">
    <property type="entry name" value="SERINE_THREONINE-PROTEIN KINASE NEKL-3"/>
    <property type="match status" value="1"/>
</dbReference>
<dbReference type="Pfam" id="PF00069">
    <property type="entry name" value="Pkinase"/>
    <property type="match status" value="1"/>
</dbReference>